<dbReference type="Proteomes" id="UP000231962">
    <property type="component" value="Unassembled WGS sequence"/>
</dbReference>
<feature type="compositionally biased region" description="Low complexity" evidence="1">
    <location>
        <begin position="40"/>
        <end position="50"/>
    </location>
</feature>
<evidence type="ECO:0000313" key="3">
    <source>
        <dbReference type="EMBL" id="PJZ68356.1"/>
    </source>
</evidence>
<accession>A0A2M9ZIP5</accession>
<dbReference type="OrthoDB" id="345092at2"/>
<dbReference type="EMBL" id="NPDY01000025">
    <property type="protein sequence ID" value="PJZ68356.1"/>
    <property type="molecule type" value="Genomic_DNA"/>
</dbReference>
<evidence type="ECO:0000313" key="4">
    <source>
        <dbReference type="EMBL" id="PJZ71844.1"/>
    </source>
</evidence>
<gene>
    <name evidence="3" type="ORF">CH360_16645</name>
    <name evidence="4" type="ORF">CH373_17360</name>
</gene>
<comment type="caution">
    <text evidence="4">The sequence shown here is derived from an EMBL/GenBank/DDBJ whole genome shotgun (WGS) entry which is preliminary data.</text>
</comment>
<keyword evidence="2" id="KW-0812">Transmembrane</keyword>
<evidence type="ECO:0000313" key="6">
    <source>
        <dbReference type="Proteomes" id="UP000231990"/>
    </source>
</evidence>
<dbReference type="Proteomes" id="UP000231990">
    <property type="component" value="Unassembled WGS sequence"/>
</dbReference>
<evidence type="ECO:0008006" key="7">
    <source>
        <dbReference type="Google" id="ProtNLM"/>
    </source>
</evidence>
<evidence type="ECO:0000256" key="2">
    <source>
        <dbReference type="SAM" id="Phobius"/>
    </source>
</evidence>
<evidence type="ECO:0000256" key="1">
    <source>
        <dbReference type="SAM" id="MobiDB-lite"/>
    </source>
</evidence>
<dbReference type="AlphaFoldDB" id="A0A2M9ZIP5"/>
<feature type="compositionally biased region" description="Basic residues" evidence="1">
    <location>
        <begin position="1"/>
        <end position="24"/>
    </location>
</feature>
<reference evidence="5 6" key="1">
    <citation type="submission" date="2017-07" db="EMBL/GenBank/DDBJ databases">
        <title>Leptospira spp. isolated from tropical soils.</title>
        <authorList>
            <person name="Thibeaux R."/>
            <person name="Iraola G."/>
            <person name="Ferres I."/>
            <person name="Bierque E."/>
            <person name="Girault D."/>
            <person name="Soupe-Gilbert M.-E."/>
            <person name="Picardeau M."/>
            <person name="Goarant C."/>
        </authorList>
    </citation>
    <scope>NUCLEOTIDE SEQUENCE [LARGE SCALE GENOMIC DNA]</scope>
    <source>
        <strain evidence="4 6">FH1-B-B1</strain>
        <strain evidence="3 5">FH1-B-C1</strain>
    </source>
</reference>
<proteinExistence type="predicted"/>
<sequence length="198" mass="22422">MANRRKPPRKSSGHKKQDSHHKQGGGKGGQGGKFNKRRQGQGQSNRQQEQVVASKISETMKELPKRKPPEGEDSSRKSLFRFIAVVVIILVFFFGYFICREYQDKTPVYGKRGWDETAHKNIGWKEASDHCTERGKRLPDREQLRTFSKRADAKLKALGIFWSSTPEGDSGYYNTVNLKNGEIGSSPVTMKFSAICVK</sequence>
<keyword evidence="2" id="KW-1133">Transmembrane helix</keyword>
<dbReference type="NCBIfam" id="NF047763">
    <property type="entry name" value="LIC_10572_fam"/>
    <property type="match status" value="1"/>
</dbReference>
<keyword evidence="5" id="KW-1185">Reference proteome</keyword>
<feature type="compositionally biased region" description="Basic and acidic residues" evidence="1">
    <location>
        <begin position="58"/>
        <end position="74"/>
    </location>
</feature>
<feature type="region of interest" description="Disordered" evidence="1">
    <location>
        <begin position="1"/>
        <end position="74"/>
    </location>
</feature>
<protein>
    <recommendedName>
        <fullName evidence="7">DUF1566 domain-containing protein</fullName>
    </recommendedName>
</protein>
<name>A0A2M9ZIP5_9LEPT</name>
<dbReference type="RefSeq" id="WP_100715243.1">
    <property type="nucleotide sequence ID" value="NZ_NPDY01000025.1"/>
</dbReference>
<keyword evidence="2" id="KW-0472">Membrane</keyword>
<dbReference type="EMBL" id="NPDZ01000018">
    <property type="protein sequence ID" value="PJZ71844.1"/>
    <property type="molecule type" value="Genomic_DNA"/>
</dbReference>
<evidence type="ECO:0000313" key="5">
    <source>
        <dbReference type="Proteomes" id="UP000231962"/>
    </source>
</evidence>
<feature type="transmembrane region" description="Helical" evidence="2">
    <location>
        <begin position="79"/>
        <end position="98"/>
    </location>
</feature>
<organism evidence="4 6">
    <name type="scientific">Leptospira perolatii</name>
    <dbReference type="NCBI Taxonomy" id="2023191"/>
    <lineage>
        <taxon>Bacteria</taxon>
        <taxon>Pseudomonadati</taxon>
        <taxon>Spirochaetota</taxon>
        <taxon>Spirochaetia</taxon>
        <taxon>Leptospirales</taxon>
        <taxon>Leptospiraceae</taxon>
        <taxon>Leptospira</taxon>
    </lineage>
</organism>